<dbReference type="OrthoDB" id="9783627at2"/>
<proteinExistence type="inferred from homology"/>
<dbReference type="PANTHER" id="PTHR30193:SF41">
    <property type="entry name" value="DIACETYLCHITOBIOSE UPTAKE SYSTEM PERMEASE PROTEIN NGCF"/>
    <property type="match status" value="1"/>
</dbReference>
<evidence type="ECO:0000256" key="6">
    <source>
        <dbReference type="ARBA" id="ARBA00023136"/>
    </source>
</evidence>
<dbReference type="Gene3D" id="1.20.58.370">
    <property type="entry name" value="MalF N-terminal region-like"/>
    <property type="match status" value="1"/>
</dbReference>
<dbReference type="InterPro" id="IPR000515">
    <property type="entry name" value="MetI-like"/>
</dbReference>
<evidence type="ECO:0000313" key="9">
    <source>
        <dbReference type="EMBL" id="SDM78449.1"/>
    </source>
</evidence>
<dbReference type="Pfam" id="PF00528">
    <property type="entry name" value="BPD_transp_1"/>
    <property type="match status" value="1"/>
</dbReference>
<dbReference type="InterPro" id="IPR051393">
    <property type="entry name" value="ABC_transporter_permease"/>
</dbReference>
<evidence type="ECO:0000256" key="5">
    <source>
        <dbReference type="ARBA" id="ARBA00022989"/>
    </source>
</evidence>
<feature type="transmembrane region" description="Helical" evidence="7">
    <location>
        <begin position="147"/>
        <end position="169"/>
    </location>
</feature>
<evidence type="ECO:0000256" key="7">
    <source>
        <dbReference type="RuleBase" id="RU363032"/>
    </source>
</evidence>
<evidence type="ECO:0000256" key="1">
    <source>
        <dbReference type="ARBA" id="ARBA00004651"/>
    </source>
</evidence>
<feature type="transmembrane region" description="Helical" evidence="7">
    <location>
        <begin position="12"/>
        <end position="34"/>
    </location>
</feature>
<dbReference type="AlphaFoldDB" id="A0A1G9W1Q0"/>
<keyword evidence="4 7" id="KW-0812">Transmembrane</keyword>
<dbReference type="SUPFAM" id="SSF160964">
    <property type="entry name" value="MalF N-terminal region-like"/>
    <property type="match status" value="1"/>
</dbReference>
<feature type="transmembrane region" description="Helical" evidence="7">
    <location>
        <begin position="107"/>
        <end position="127"/>
    </location>
</feature>
<evidence type="ECO:0000256" key="4">
    <source>
        <dbReference type="ARBA" id="ARBA00022692"/>
    </source>
</evidence>
<comment type="subcellular location">
    <subcellularLocation>
        <location evidence="1 7">Cell membrane</location>
        <topology evidence="1 7">Multi-pass membrane protein</topology>
    </subcellularLocation>
</comment>
<dbReference type="SUPFAM" id="SSF161098">
    <property type="entry name" value="MetI-like"/>
    <property type="match status" value="1"/>
</dbReference>
<keyword evidence="5 7" id="KW-1133">Transmembrane helix</keyword>
<feature type="transmembrane region" description="Helical" evidence="7">
    <location>
        <begin position="72"/>
        <end position="95"/>
    </location>
</feature>
<dbReference type="Proteomes" id="UP000199182">
    <property type="component" value="Unassembled WGS sequence"/>
</dbReference>
<keyword evidence="10" id="KW-1185">Reference proteome</keyword>
<evidence type="ECO:0000256" key="3">
    <source>
        <dbReference type="ARBA" id="ARBA00022475"/>
    </source>
</evidence>
<feature type="domain" description="ABC transmembrane type-1" evidence="8">
    <location>
        <begin position="68"/>
        <end position="285"/>
    </location>
</feature>
<comment type="similarity">
    <text evidence="7">Belongs to the binding-protein-dependent transport system permease family.</text>
</comment>
<dbReference type="CDD" id="cd06261">
    <property type="entry name" value="TM_PBP2"/>
    <property type="match status" value="1"/>
</dbReference>
<keyword evidence="3" id="KW-1003">Cell membrane</keyword>
<evidence type="ECO:0000313" key="10">
    <source>
        <dbReference type="Proteomes" id="UP000199182"/>
    </source>
</evidence>
<gene>
    <name evidence="9" type="ORF">SAMN05192585_10520</name>
</gene>
<dbReference type="EMBL" id="FNID01000005">
    <property type="protein sequence ID" value="SDM78449.1"/>
    <property type="molecule type" value="Genomic_DNA"/>
</dbReference>
<name>A0A1G9W1Q0_9FIRM</name>
<dbReference type="PROSITE" id="PS50928">
    <property type="entry name" value="ABC_TM1"/>
    <property type="match status" value="1"/>
</dbReference>
<dbReference type="Gene3D" id="1.10.3720.10">
    <property type="entry name" value="MetI-like"/>
    <property type="match status" value="1"/>
</dbReference>
<keyword evidence="6 7" id="KW-0472">Membrane</keyword>
<feature type="transmembrane region" description="Helical" evidence="7">
    <location>
        <begin position="264"/>
        <end position="284"/>
    </location>
</feature>
<dbReference type="GO" id="GO:0005886">
    <property type="term" value="C:plasma membrane"/>
    <property type="evidence" value="ECO:0007669"/>
    <property type="project" value="UniProtKB-SubCell"/>
</dbReference>
<dbReference type="GO" id="GO:0055085">
    <property type="term" value="P:transmembrane transport"/>
    <property type="evidence" value="ECO:0007669"/>
    <property type="project" value="InterPro"/>
</dbReference>
<evidence type="ECO:0000259" key="8">
    <source>
        <dbReference type="PROSITE" id="PS50928"/>
    </source>
</evidence>
<dbReference type="RefSeq" id="WP_092638145.1">
    <property type="nucleotide sequence ID" value="NZ_FNID01000005.1"/>
</dbReference>
<dbReference type="InterPro" id="IPR035906">
    <property type="entry name" value="MetI-like_sf"/>
</dbReference>
<accession>A0A1G9W1Q0</accession>
<protein>
    <submittedName>
        <fullName evidence="9">Carbohydrate ABC transporter membrane protein 1, CUT1 family</fullName>
    </submittedName>
</protein>
<evidence type="ECO:0000256" key="2">
    <source>
        <dbReference type="ARBA" id="ARBA00022448"/>
    </source>
</evidence>
<sequence length="294" mass="33554">MKKKLLPYLYSFPALLVIGLIVLFPILYTGYISLTNMNIYHWFNYSFIGLDNYVKALFVMDSGFIPAVLRTLLWTVINMMLQVVLAFFIALALNAEGLRLKNLYKTLLMFPWAMPGYVSILLWRMGMFNTEFGMLNQWLRTMGFENINWLSGNVMAFTCCTVVNLWLALPFMIMMIDGALQSIDKAYYESATLEGAGFFTRTGKITVPLLRPIVAPAIIMSTFTTFKQFDIIYLLTQQQGAKTGADIHTIITYVYEKAFITNNFGYSSAVSIVIFAMIIVLSIFTRKDLKEEGR</sequence>
<dbReference type="STRING" id="258515.SAMN05192585_10520"/>
<reference evidence="9 10" key="1">
    <citation type="submission" date="2016-10" db="EMBL/GenBank/DDBJ databases">
        <authorList>
            <person name="de Groot N.N."/>
        </authorList>
    </citation>
    <scope>NUCLEOTIDE SEQUENCE [LARGE SCALE GENOMIC DNA]</scope>
    <source>
        <strain evidence="9 10">CGMCC 1.5012</strain>
    </source>
</reference>
<dbReference type="InterPro" id="IPR035277">
    <property type="entry name" value="MalF_N"/>
</dbReference>
<organism evidence="9 10">
    <name type="scientific">Acetanaerobacterium elongatum</name>
    <dbReference type="NCBI Taxonomy" id="258515"/>
    <lineage>
        <taxon>Bacteria</taxon>
        <taxon>Bacillati</taxon>
        <taxon>Bacillota</taxon>
        <taxon>Clostridia</taxon>
        <taxon>Eubacteriales</taxon>
        <taxon>Oscillospiraceae</taxon>
        <taxon>Acetanaerobacterium</taxon>
    </lineage>
</organism>
<dbReference type="PANTHER" id="PTHR30193">
    <property type="entry name" value="ABC TRANSPORTER PERMEASE PROTEIN"/>
    <property type="match status" value="1"/>
</dbReference>
<keyword evidence="2 7" id="KW-0813">Transport</keyword>